<evidence type="ECO:0000256" key="1">
    <source>
        <dbReference type="ARBA" id="ARBA00010641"/>
    </source>
</evidence>
<dbReference type="GO" id="GO:0016987">
    <property type="term" value="F:sigma factor activity"/>
    <property type="evidence" value="ECO:0007669"/>
    <property type="project" value="UniProtKB-KW"/>
</dbReference>
<dbReference type="InterPro" id="IPR014284">
    <property type="entry name" value="RNA_pol_sigma-70_dom"/>
</dbReference>
<organism evidence="6 7">
    <name type="scientific">Sphaerotilus mobilis</name>
    <dbReference type="NCBI Taxonomy" id="47994"/>
    <lineage>
        <taxon>Bacteria</taxon>
        <taxon>Pseudomonadati</taxon>
        <taxon>Pseudomonadota</taxon>
        <taxon>Betaproteobacteria</taxon>
        <taxon>Burkholderiales</taxon>
        <taxon>Sphaerotilaceae</taxon>
        <taxon>Sphaerotilus</taxon>
    </lineage>
</organism>
<evidence type="ECO:0000313" key="7">
    <source>
        <dbReference type="Proteomes" id="UP000293433"/>
    </source>
</evidence>
<keyword evidence="2" id="KW-0805">Transcription regulation</keyword>
<dbReference type="InterPro" id="IPR013324">
    <property type="entry name" value="RNA_pol_sigma_r3/r4-like"/>
</dbReference>
<evidence type="ECO:0000313" key="6">
    <source>
        <dbReference type="EMBL" id="RZS58682.1"/>
    </source>
</evidence>
<reference evidence="6 7" key="1">
    <citation type="submission" date="2019-02" db="EMBL/GenBank/DDBJ databases">
        <title>Genomic Encyclopedia of Type Strains, Phase IV (KMG-IV): sequencing the most valuable type-strain genomes for metagenomic binning, comparative biology and taxonomic classification.</title>
        <authorList>
            <person name="Goeker M."/>
        </authorList>
    </citation>
    <scope>NUCLEOTIDE SEQUENCE [LARGE SCALE GENOMIC DNA]</scope>
    <source>
        <strain evidence="6 7">DSM 10617</strain>
    </source>
</reference>
<dbReference type="Proteomes" id="UP000293433">
    <property type="component" value="Unassembled WGS sequence"/>
</dbReference>
<dbReference type="InterPro" id="IPR036388">
    <property type="entry name" value="WH-like_DNA-bd_sf"/>
</dbReference>
<feature type="domain" description="RNA polymerase sigma factor 70 region 4 type 2" evidence="5">
    <location>
        <begin position="126"/>
        <end position="174"/>
    </location>
</feature>
<dbReference type="NCBIfam" id="TIGR02937">
    <property type="entry name" value="sigma70-ECF"/>
    <property type="match status" value="1"/>
</dbReference>
<keyword evidence="3" id="KW-0731">Sigma factor</keyword>
<keyword evidence="4" id="KW-0804">Transcription</keyword>
<dbReference type="SUPFAM" id="SSF88659">
    <property type="entry name" value="Sigma3 and sigma4 domains of RNA polymerase sigma factors"/>
    <property type="match status" value="1"/>
</dbReference>
<evidence type="ECO:0000259" key="5">
    <source>
        <dbReference type="Pfam" id="PF08281"/>
    </source>
</evidence>
<evidence type="ECO:0000256" key="4">
    <source>
        <dbReference type="ARBA" id="ARBA00023163"/>
    </source>
</evidence>
<dbReference type="Gene3D" id="1.10.1740.10">
    <property type="match status" value="1"/>
</dbReference>
<dbReference type="NCBIfam" id="NF006550">
    <property type="entry name" value="PRK09047.1"/>
    <property type="match status" value="1"/>
</dbReference>
<dbReference type="GO" id="GO:0003677">
    <property type="term" value="F:DNA binding"/>
    <property type="evidence" value="ECO:0007669"/>
    <property type="project" value="InterPro"/>
</dbReference>
<dbReference type="Pfam" id="PF08281">
    <property type="entry name" value="Sigma70_r4_2"/>
    <property type="match status" value="1"/>
</dbReference>
<dbReference type="PANTHER" id="PTHR43133:SF64">
    <property type="entry name" value="ECF SIGMA FACTOR"/>
    <property type="match status" value="1"/>
</dbReference>
<keyword evidence="7" id="KW-1185">Reference proteome</keyword>
<dbReference type="Gene3D" id="1.10.10.10">
    <property type="entry name" value="Winged helix-like DNA-binding domain superfamily/Winged helix DNA-binding domain"/>
    <property type="match status" value="1"/>
</dbReference>
<dbReference type="SUPFAM" id="SSF88946">
    <property type="entry name" value="Sigma2 domain of RNA polymerase sigma factors"/>
    <property type="match status" value="1"/>
</dbReference>
<sequence>MAADQELSDFLQSIEKRAFKRTVYAVRDDDAALDIVQDAMIRLAQRYADRPPAEWPLLFQRILSNATMDWFRHQKVRRGVLTVFSDFEPAGSDGDFDILEMLADQSGSHRVESSADTAERTQTFHLIEDEIAKLPARQREAFLLRYWEEMDVAETAASMGCSEGSVKTHCSRAVHALAKALKIKGISL</sequence>
<dbReference type="OrthoDB" id="9783733at2"/>
<evidence type="ECO:0000256" key="3">
    <source>
        <dbReference type="ARBA" id="ARBA00023082"/>
    </source>
</evidence>
<dbReference type="GO" id="GO:0006352">
    <property type="term" value="P:DNA-templated transcription initiation"/>
    <property type="evidence" value="ECO:0007669"/>
    <property type="project" value="InterPro"/>
</dbReference>
<dbReference type="EMBL" id="SGWV01000007">
    <property type="protein sequence ID" value="RZS58682.1"/>
    <property type="molecule type" value="Genomic_DNA"/>
</dbReference>
<dbReference type="InterPro" id="IPR039425">
    <property type="entry name" value="RNA_pol_sigma-70-like"/>
</dbReference>
<dbReference type="AlphaFoldDB" id="A0A4Q7LW88"/>
<dbReference type="PANTHER" id="PTHR43133">
    <property type="entry name" value="RNA POLYMERASE ECF-TYPE SIGMA FACTO"/>
    <property type="match status" value="1"/>
</dbReference>
<dbReference type="CDD" id="cd06171">
    <property type="entry name" value="Sigma70_r4"/>
    <property type="match status" value="1"/>
</dbReference>
<comment type="similarity">
    <text evidence="1">Belongs to the sigma-70 factor family. ECF subfamily.</text>
</comment>
<dbReference type="InterPro" id="IPR013249">
    <property type="entry name" value="RNA_pol_sigma70_r4_t2"/>
</dbReference>
<protein>
    <submittedName>
        <fullName evidence="6">RNA polymerase sigma-70 factor (ECF subfamily)</fullName>
    </submittedName>
</protein>
<dbReference type="RefSeq" id="WP_130480802.1">
    <property type="nucleotide sequence ID" value="NZ_SGWV01000007.1"/>
</dbReference>
<proteinExistence type="inferred from homology"/>
<comment type="caution">
    <text evidence="6">The sequence shown here is derived from an EMBL/GenBank/DDBJ whole genome shotgun (WGS) entry which is preliminary data.</text>
</comment>
<evidence type="ECO:0000256" key="2">
    <source>
        <dbReference type="ARBA" id="ARBA00023015"/>
    </source>
</evidence>
<gene>
    <name evidence="6" type="ORF">EV685_0979</name>
</gene>
<dbReference type="InterPro" id="IPR013325">
    <property type="entry name" value="RNA_pol_sigma_r2"/>
</dbReference>
<name>A0A4Q7LW88_9BURK</name>
<accession>A0A4Q7LW88</accession>